<protein>
    <recommendedName>
        <fullName evidence="3">Dienelactone hydrolase domain-containing protein</fullName>
    </recommendedName>
</protein>
<dbReference type="AlphaFoldDB" id="A0A1M2W2B8"/>
<accession>A0A1M2W2B8</accession>
<gene>
    <name evidence="1" type="ORF">TRAPUB_9441</name>
</gene>
<organism evidence="1 2">
    <name type="scientific">Trametes pubescens</name>
    <name type="common">White-rot fungus</name>
    <dbReference type="NCBI Taxonomy" id="154538"/>
    <lineage>
        <taxon>Eukaryota</taxon>
        <taxon>Fungi</taxon>
        <taxon>Dikarya</taxon>
        <taxon>Basidiomycota</taxon>
        <taxon>Agaricomycotina</taxon>
        <taxon>Agaricomycetes</taxon>
        <taxon>Polyporales</taxon>
        <taxon>Polyporaceae</taxon>
        <taxon>Trametes</taxon>
    </lineage>
</organism>
<dbReference type="OrthoDB" id="1393670at2759"/>
<sequence>MPEIDHTFPAEARRRAEDILVEQKATYFIQVFGSVKHGFALRGDMNVPVESKHIDNGATWW</sequence>
<dbReference type="EMBL" id="MNAD01000343">
    <property type="protein sequence ID" value="OJT14007.1"/>
    <property type="molecule type" value="Genomic_DNA"/>
</dbReference>
<evidence type="ECO:0000313" key="2">
    <source>
        <dbReference type="Proteomes" id="UP000184267"/>
    </source>
</evidence>
<dbReference type="STRING" id="154538.A0A1M2W2B8"/>
<evidence type="ECO:0000313" key="1">
    <source>
        <dbReference type="EMBL" id="OJT14007.1"/>
    </source>
</evidence>
<keyword evidence="2" id="KW-1185">Reference proteome</keyword>
<reference evidence="1 2" key="1">
    <citation type="submission" date="2016-10" db="EMBL/GenBank/DDBJ databases">
        <title>Genome sequence of the basidiomycete white-rot fungus Trametes pubescens.</title>
        <authorList>
            <person name="Makela M.R."/>
            <person name="Granchi Z."/>
            <person name="Peng M."/>
            <person name="De Vries R.P."/>
            <person name="Grigoriev I."/>
            <person name="Riley R."/>
            <person name="Hilden K."/>
        </authorList>
    </citation>
    <scope>NUCLEOTIDE SEQUENCE [LARGE SCALE GENOMIC DNA]</scope>
    <source>
        <strain evidence="1 2">FBCC735</strain>
    </source>
</reference>
<evidence type="ECO:0008006" key="3">
    <source>
        <dbReference type="Google" id="ProtNLM"/>
    </source>
</evidence>
<dbReference type="Proteomes" id="UP000184267">
    <property type="component" value="Unassembled WGS sequence"/>
</dbReference>
<name>A0A1M2W2B8_TRAPU</name>
<comment type="caution">
    <text evidence="1">The sequence shown here is derived from an EMBL/GenBank/DDBJ whole genome shotgun (WGS) entry which is preliminary data.</text>
</comment>
<proteinExistence type="predicted"/>